<feature type="transmembrane region" description="Helical" evidence="8">
    <location>
        <begin position="155"/>
        <end position="176"/>
    </location>
</feature>
<feature type="transmembrane region" description="Helical" evidence="8">
    <location>
        <begin position="287"/>
        <end position="309"/>
    </location>
</feature>
<evidence type="ECO:0000256" key="2">
    <source>
        <dbReference type="ARBA" id="ARBA00007935"/>
    </source>
</evidence>
<evidence type="ECO:0000256" key="3">
    <source>
        <dbReference type="ARBA" id="ARBA00022448"/>
    </source>
</evidence>
<dbReference type="RefSeq" id="WP_123197151.1">
    <property type="nucleotide sequence ID" value="NZ_QICB01000001.1"/>
</dbReference>
<proteinExistence type="inferred from homology"/>
<dbReference type="OrthoDB" id="9782305at2"/>
<evidence type="ECO:0000256" key="6">
    <source>
        <dbReference type="ARBA" id="ARBA00022989"/>
    </source>
</evidence>
<dbReference type="Proteomes" id="UP000267368">
    <property type="component" value="Unassembled WGS sequence"/>
</dbReference>
<gene>
    <name evidence="9" type="ORF">DMP07_00170</name>
</gene>
<organism evidence="9 10">
    <name type="scientific">Slackia faecicanis</name>
    <dbReference type="NCBI Taxonomy" id="255723"/>
    <lineage>
        <taxon>Bacteria</taxon>
        <taxon>Bacillati</taxon>
        <taxon>Actinomycetota</taxon>
        <taxon>Coriobacteriia</taxon>
        <taxon>Eggerthellales</taxon>
        <taxon>Eggerthellaceae</taxon>
        <taxon>Slackia</taxon>
    </lineage>
</organism>
<feature type="transmembrane region" description="Helical" evidence="8">
    <location>
        <begin position="315"/>
        <end position="334"/>
    </location>
</feature>
<dbReference type="AlphaFoldDB" id="A0A3N0AGR1"/>
<dbReference type="SUPFAM" id="SSF81345">
    <property type="entry name" value="ABC transporter involved in vitamin B12 uptake, BtuC"/>
    <property type="match status" value="1"/>
</dbReference>
<feature type="transmembrane region" description="Helical" evidence="8">
    <location>
        <begin position="245"/>
        <end position="275"/>
    </location>
</feature>
<dbReference type="GO" id="GO:0022857">
    <property type="term" value="F:transmembrane transporter activity"/>
    <property type="evidence" value="ECO:0007669"/>
    <property type="project" value="InterPro"/>
</dbReference>
<feature type="transmembrane region" description="Helical" evidence="8">
    <location>
        <begin position="102"/>
        <end position="121"/>
    </location>
</feature>
<feature type="transmembrane region" description="Helical" evidence="8">
    <location>
        <begin position="127"/>
        <end position="148"/>
    </location>
</feature>
<name>A0A3N0AGR1_9ACTN</name>
<comment type="similarity">
    <text evidence="2">Belongs to the binding-protein-dependent transport system permease family. FecCD subfamily.</text>
</comment>
<evidence type="ECO:0000256" key="4">
    <source>
        <dbReference type="ARBA" id="ARBA00022475"/>
    </source>
</evidence>
<feature type="transmembrane region" description="Helical" evidence="8">
    <location>
        <begin position="73"/>
        <end position="90"/>
    </location>
</feature>
<evidence type="ECO:0000256" key="5">
    <source>
        <dbReference type="ARBA" id="ARBA00022692"/>
    </source>
</evidence>
<dbReference type="Gene3D" id="1.10.3470.10">
    <property type="entry name" value="ABC transporter involved in vitamin B12 uptake, BtuC"/>
    <property type="match status" value="1"/>
</dbReference>
<evidence type="ECO:0000256" key="7">
    <source>
        <dbReference type="ARBA" id="ARBA00023136"/>
    </source>
</evidence>
<dbReference type="FunFam" id="1.10.3470.10:FF:000001">
    <property type="entry name" value="Vitamin B12 ABC transporter permease BtuC"/>
    <property type="match status" value="1"/>
</dbReference>
<dbReference type="EMBL" id="QICB01000001">
    <property type="protein sequence ID" value="RNL21309.1"/>
    <property type="molecule type" value="Genomic_DNA"/>
</dbReference>
<dbReference type="Pfam" id="PF01032">
    <property type="entry name" value="FecCD"/>
    <property type="match status" value="1"/>
</dbReference>
<dbReference type="PANTHER" id="PTHR30472:SF25">
    <property type="entry name" value="ABC TRANSPORTER PERMEASE PROTEIN MJ0876-RELATED"/>
    <property type="match status" value="1"/>
</dbReference>
<accession>A0A3N0AGR1</accession>
<protein>
    <submittedName>
        <fullName evidence="9">Iron ABC transporter permease</fullName>
    </submittedName>
</protein>
<evidence type="ECO:0000256" key="1">
    <source>
        <dbReference type="ARBA" id="ARBA00004651"/>
    </source>
</evidence>
<keyword evidence="4" id="KW-1003">Cell membrane</keyword>
<keyword evidence="5 8" id="KW-0812">Transmembrane</keyword>
<evidence type="ECO:0000256" key="8">
    <source>
        <dbReference type="SAM" id="Phobius"/>
    </source>
</evidence>
<keyword evidence="7 8" id="KW-0472">Membrane</keyword>
<keyword evidence="10" id="KW-1185">Reference proteome</keyword>
<comment type="subcellular location">
    <subcellularLocation>
        <location evidence="1">Cell membrane</location>
        <topology evidence="1">Multi-pass membrane protein</topology>
    </subcellularLocation>
</comment>
<keyword evidence="3" id="KW-0813">Transport</keyword>
<reference evidence="10" key="1">
    <citation type="submission" date="2018-05" db="EMBL/GenBank/DDBJ databases">
        <title>Genome Sequencing of selected type strains of the family Eggerthellaceae.</title>
        <authorList>
            <person name="Danylec N."/>
            <person name="Stoll D.A."/>
            <person name="Doetsch A."/>
            <person name="Huch M."/>
        </authorList>
    </citation>
    <scope>NUCLEOTIDE SEQUENCE [LARGE SCALE GENOMIC DNA]</scope>
    <source>
        <strain evidence="10">DSM 17537</strain>
    </source>
</reference>
<comment type="caution">
    <text evidence="9">The sequence shown here is derived from an EMBL/GenBank/DDBJ whole genome shotgun (WGS) entry which is preliminary data.</text>
</comment>
<evidence type="ECO:0000313" key="9">
    <source>
        <dbReference type="EMBL" id="RNL21309.1"/>
    </source>
</evidence>
<dbReference type="InterPro" id="IPR037294">
    <property type="entry name" value="ABC_BtuC-like"/>
</dbReference>
<sequence>MRRVREESGHAAGRGRRAAAFAIACAALAALSIAAFLCGASSVSFGELAAWVCGGEVSDAAKSILVNVRLPRVLAALLAGAALAVAGAVIQSVLDNPLASPNVIGVNSGAGLFVLAVAALFPHAPWAAPFAAFAGALATAAVIFGISLHAGASRLTVVLSGIAITTVFGAGMNTVMIVAPDAYVGSSVFLTGGLSGVLLSDLAWPAVLIAAGLVAAMCGAHRLNVVALGDDMAHALGLNVRAVRLAMLAVASLLAGAAVSFAGLLGFVGLIVPHIVRFAVGNDNRAVLPLSAVAGAAFVVGCDLIARVAFAPYEVPVGILMAFVGGPFFIYLIFKNRRGGLE</sequence>
<dbReference type="InterPro" id="IPR000522">
    <property type="entry name" value="ABC_transptr_permease_BtuC"/>
</dbReference>
<evidence type="ECO:0000313" key="10">
    <source>
        <dbReference type="Proteomes" id="UP000267368"/>
    </source>
</evidence>
<dbReference type="PANTHER" id="PTHR30472">
    <property type="entry name" value="FERRIC ENTEROBACTIN TRANSPORT SYSTEM PERMEASE PROTEIN"/>
    <property type="match status" value="1"/>
</dbReference>
<keyword evidence="6 8" id="KW-1133">Transmembrane helix</keyword>
<dbReference type="CDD" id="cd06550">
    <property type="entry name" value="TM_ABC_iron-siderophores_like"/>
    <property type="match status" value="1"/>
</dbReference>
<dbReference type="GO" id="GO:0005886">
    <property type="term" value="C:plasma membrane"/>
    <property type="evidence" value="ECO:0007669"/>
    <property type="project" value="UniProtKB-SubCell"/>
</dbReference>